<evidence type="ECO:0000259" key="3">
    <source>
        <dbReference type="Pfam" id="PF22599"/>
    </source>
</evidence>
<gene>
    <name evidence="4" type="ORF">AGRA3207_006994</name>
</gene>
<evidence type="ECO:0000256" key="1">
    <source>
        <dbReference type="SAM" id="MobiDB-lite"/>
    </source>
</evidence>
<sequence>MAQPPGTPYGPRPPGAFPPPPPPPAPRGPGRLLVVLSTVAAVVLLLIASVAGYLLLRDGDADAEISGPADLRQPLVFQQVEAVTRPPCAAGTLPDTKGTSCYRAASGGMSVTHVKDIRVAAPDAATGQTQWGVLLKLDTADAAGFARLSGQAAQNPQGSPSRQIAMVTGGTVLAAPEIAGGPITGGALTISGRFTQAEVRDLIRRMTGRETS</sequence>
<keyword evidence="2" id="KW-0812">Transmembrane</keyword>
<evidence type="ECO:0000256" key="2">
    <source>
        <dbReference type="SAM" id="Phobius"/>
    </source>
</evidence>
<dbReference type="Pfam" id="PF22599">
    <property type="entry name" value="SecDF_P1_head"/>
    <property type="match status" value="1"/>
</dbReference>
<dbReference type="Proteomes" id="UP001049518">
    <property type="component" value="Chromosome"/>
</dbReference>
<keyword evidence="2" id="KW-1133">Transmembrane helix</keyword>
<keyword evidence="5" id="KW-1185">Reference proteome</keyword>
<feature type="transmembrane region" description="Helical" evidence="2">
    <location>
        <begin position="32"/>
        <end position="56"/>
    </location>
</feature>
<evidence type="ECO:0000313" key="4">
    <source>
        <dbReference type="EMBL" id="QXJ25494.1"/>
    </source>
</evidence>
<protein>
    <recommendedName>
        <fullName evidence="3">SecDF P1 head subdomain domain-containing protein</fullName>
    </recommendedName>
</protein>
<evidence type="ECO:0000313" key="5">
    <source>
        <dbReference type="Proteomes" id="UP001049518"/>
    </source>
</evidence>
<feature type="domain" description="SecDF P1 head subdomain" evidence="3">
    <location>
        <begin position="115"/>
        <end position="203"/>
    </location>
</feature>
<keyword evidence="2" id="KW-0472">Membrane</keyword>
<accession>A0ABX8R5E6</accession>
<dbReference type="InterPro" id="IPR054384">
    <property type="entry name" value="SecDF_P1_head"/>
</dbReference>
<dbReference type="RefSeq" id="WP_231331551.1">
    <property type="nucleotide sequence ID" value="NZ_CP059572.1"/>
</dbReference>
<reference evidence="4" key="1">
    <citation type="submission" date="2020-07" db="EMBL/GenBank/DDBJ databases">
        <authorList>
            <person name="Tarantini F.S."/>
            <person name="Hong K.W."/>
            <person name="Chan K.G."/>
        </authorList>
    </citation>
    <scope>NUCLEOTIDE SEQUENCE</scope>
    <source>
        <strain evidence="4">32-07</strain>
    </source>
</reference>
<proteinExistence type="predicted"/>
<dbReference type="EMBL" id="CP059572">
    <property type="protein sequence ID" value="QXJ25494.1"/>
    <property type="molecule type" value="Genomic_DNA"/>
</dbReference>
<name>A0ABX8R5E6_9ACTN</name>
<organism evidence="4 5">
    <name type="scientific">Actinomadura graeca</name>
    <dbReference type="NCBI Taxonomy" id="2750812"/>
    <lineage>
        <taxon>Bacteria</taxon>
        <taxon>Bacillati</taxon>
        <taxon>Actinomycetota</taxon>
        <taxon>Actinomycetes</taxon>
        <taxon>Streptosporangiales</taxon>
        <taxon>Thermomonosporaceae</taxon>
        <taxon>Actinomadura</taxon>
    </lineage>
</organism>
<dbReference type="Gene3D" id="3.30.1360.200">
    <property type="match status" value="1"/>
</dbReference>
<feature type="region of interest" description="Disordered" evidence="1">
    <location>
        <begin position="1"/>
        <end position="25"/>
    </location>
</feature>